<reference evidence="1 2" key="1">
    <citation type="submission" date="2019-03" db="EMBL/GenBank/DDBJ databases">
        <title>Genomic Encyclopedia of Type Strains, Phase III (KMG-III): the genomes of soil and plant-associated and newly described type strains.</title>
        <authorList>
            <person name="Whitman W."/>
        </authorList>
    </citation>
    <scope>NUCLEOTIDE SEQUENCE [LARGE SCALE GENOMIC DNA]</scope>
    <source>
        <strain evidence="1 2">CGMCC 1.7660</strain>
    </source>
</reference>
<dbReference type="AlphaFoldDB" id="A0A4R6WNA1"/>
<dbReference type="Gene3D" id="3.30.420.280">
    <property type="match status" value="1"/>
</dbReference>
<evidence type="ECO:0000313" key="2">
    <source>
        <dbReference type="Proteomes" id="UP000295783"/>
    </source>
</evidence>
<name>A0A4R6WNA1_9PROT</name>
<dbReference type="Proteomes" id="UP000295783">
    <property type="component" value="Unassembled WGS sequence"/>
</dbReference>
<dbReference type="Gene3D" id="3.40.50.300">
    <property type="entry name" value="P-loop containing nucleotide triphosphate hydrolases"/>
    <property type="match status" value="1"/>
</dbReference>
<sequence>MEQALPRPQPETAAQVVHLYGPRRLQADLHRRLKRFNVLVAHRRFGKTVFCINELIARAASSTAPEPRFGYVAPLLVQAKDVAWSYLKRFTAPIPGLKLSESELWVELPNGARIRLYGADNADRLRGLYFDGVVLDEYAQMHPRVWPEIVRPMLSDRQGWALFIGTPMGRNHFARLYDAAANDPAWLSARYPASATGILPEGELAAARAAMSAQQFAQEFECSFSAGVPGAYYAPLIDAAERAGRIGRVPWEPRLPVMTAWDLGIGDATAIWFAQALGSGEIRIIDYFEAHGVPLSHYVKQLEAQPYVYGEHLLPHDVAVRELGTGTTRLETLRQLGLRARVLKPQPLEDGIEAVRALLPRCWFDAGKCGRGLEALRLYRPAYDARADLYSARPLHDWTSHGADAFRYLALGQPVRRVPHEAGPPQPEYDPMRW</sequence>
<protein>
    <recommendedName>
        <fullName evidence="3">Terminase family protein</fullName>
    </recommendedName>
</protein>
<evidence type="ECO:0008006" key="3">
    <source>
        <dbReference type="Google" id="ProtNLM"/>
    </source>
</evidence>
<keyword evidence="2" id="KW-1185">Reference proteome</keyword>
<dbReference type="EMBL" id="SNYW01000008">
    <property type="protein sequence ID" value="TDQ82502.1"/>
    <property type="molecule type" value="Genomic_DNA"/>
</dbReference>
<dbReference type="InterPro" id="IPR027417">
    <property type="entry name" value="P-loop_NTPase"/>
</dbReference>
<gene>
    <name evidence="1" type="ORF">A8950_2325</name>
</gene>
<dbReference type="RefSeq" id="WP_133613774.1">
    <property type="nucleotide sequence ID" value="NZ_SNYW01000008.1"/>
</dbReference>
<organism evidence="1 2">
    <name type="scientific">Dongia mobilis</name>
    <dbReference type="NCBI Taxonomy" id="578943"/>
    <lineage>
        <taxon>Bacteria</taxon>
        <taxon>Pseudomonadati</taxon>
        <taxon>Pseudomonadota</taxon>
        <taxon>Alphaproteobacteria</taxon>
        <taxon>Rhodospirillales</taxon>
        <taxon>Dongiaceae</taxon>
        <taxon>Dongia</taxon>
    </lineage>
</organism>
<comment type="caution">
    <text evidence="1">The sequence shown here is derived from an EMBL/GenBank/DDBJ whole genome shotgun (WGS) entry which is preliminary data.</text>
</comment>
<accession>A0A4R6WNA1</accession>
<dbReference type="OrthoDB" id="479677at2"/>
<evidence type="ECO:0000313" key="1">
    <source>
        <dbReference type="EMBL" id="TDQ82502.1"/>
    </source>
</evidence>
<proteinExistence type="predicted"/>